<dbReference type="EC" id="5.1.3.13" evidence="3 5"/>
<evidence type="ECO:0000256" key="3">
    <source>
        <dbReference type="ARBA" id="ARBA00012098"/>
    </source>
</evidence>
<comment type="pathway">
    <text evidence="5">Carbohydrate biosynthesis; dTDP-L-rhamnose biosynthesis.</text>
</comment>
<reference evidence="6 7" key="1">
    <citation type="submission" date="2021-12" db="EMBL/GenBank/DDBJ databases">
        <title>Genome sequencing of bacteria with rrn-lacking chromosome and rrn-plasmid.</title>
        <authorList>
            <person name="Anda M."/>
            <person name="Iwasaki W."/>
        </authorList>
    </citation>
    <scope>NUCLEOTIDE SEQUENCE [LARGE SCALE GENOMIC DNA]</scope>
    <source>
        <strain evidence="6 7">NBRC 101262</strain>
    </source>
</reference>
<evidence type="ECO:0000256" key="1">
    <source>
        <dbReference type="ARBA" id="ARBA00001298"/>
    </source>
</evidence>
<evidence type="ECO:0000256" key="4">
    <source>
        <dbReference type="ARBA" id="ARBA00019595"/>
    </source>
</evidence>
<dbReference type="InterPro" id="IPR014710">
    <property type="entry name" value="RmlC-like_jellyroll"/>
</dbReference>
<protein>
    <recommendedName>
        <fullName evidence="4 5">dTDP-4-dehydrorhamnose 3,5-epimerase</fullName>
        <ecNumber evidence="3 5">5.1.3.13</ecNumber>
    </recommendedName>
    <alternativeName>
        <fullName evidence="5">Thymidine diphospho-4-keto-rhamnose 3,5-epimerase</fullName>
    </alternativeName>
</protein>
<dbReference type="NCBIfam" id="TIGR01221">
    <property type="entry name" value="rmlC"/>
    <property type="match status" value="1"/>
</dbReference>
<proteinExistence type="inferred from homology"/>
<name>A0ABN6LEY9_9BACT</name>
<dbReference type="SUPFAM" id="SSF51182">
    <property type="entry name" value="RmlC-like cupins"/>
    <property type="match status" value="1"/>
</dbReference>
<evidence type="ECO:0000256" key="5">
    <source>
        <dbReference type="RuleBase" id="RU364069"/>
    </source>
</evidence>
<comment type="function">
    <text evidence="2 5">Catalyzes the epimerization of the C3' and C5'positions of dTDP-6-deoxy-D-xylo-4-hexulose, forming dTDP-6-deoxy-L-lyxo-4-hexulose.</text>
</comment>
<dbReference type="Pfam" id="PF00908">
    <property type="entry name" value="dTDP_sugar_isom"/>
    <property type="match status" value="1"/>
</dbReference>
<evidence type="ECO:0000313" key="6">
    <source>
        <dbReference type="EMBL" id="BDD00017.1"/>
    </source>
</evidence>
<dbReference type="Proteomes" id="UP001354989">
    <property type="component" value="Chromosome"/>
</dbReference>
<comment type="catalytic activity">
    <reaction evidence="1 5">
        <text>dTDP-4-dehydro-6-deoxy-alpha-D-glucose = dTDP-4-dehydro-beta-L-rhamnose</text>
        <dbReference type="Rhea" id="RHEA:16969"/>
        <dbReference type="ChEBI" id="CHEBI:57649"/>
        <dbReference type="ChEBI" id="CHEBI:62830"/>
        <dbReference type="EC" id="5.1.3.13"/>
    </reaction>
</comment>
<dbReference type="Gene3D" id="2.60.120.10">
    <property type="entry name" value="Jelly Rolls"/>
    <property type="match status" value="1"/>
</dbReference>
<dbReference type="InterPro" id="IPR000888">
    <property type="entry name" value="RmlC-like"/>
</dbReference>
<evidence type="ECO:0000313" key="7">
    <source>
        <dbReference type="Proteomes" id="UP001354989"/>
    </source>
</evidence>
<sequence length="183" mass="20603">MEIKETALAGVYEITPRVFGDERGYFYESFNQQAFEQAVGETVQFVQDNHSKSSYGVLRGLHFQTGEFAQAKLVRVTKGEVLDVAVDMRESSPNFGKHVAVRLSAENKKQLYIPRGFAHGFVVLSEEAEFQYKCDNFYAPQADAGVKFDDVALGIDWILPHEDLIISEKDQKLPAMALAENNF</sequence>
<comment type="similarity">
    <text evidence="5">Belongs to the dTDP-4-dehydrorhamnose 3,5-epimerase family.</text>
</comment>
<dbReference type="RefSeq" id="WP_338397146.1">
    <property type="nucleotide sequence ID" value="NZ_AP025292.1"/>
</dbReference>
<dbReference type="EMBL" id="AP025292">
    <property type="protein sequence ID" value="BDD00017.1"/>
    <property type="molecule type" value="Genomic_DNA"/>
</dbReference>
<dbReference type="InterPro" id="IPR011051">
    <property type="entry name" value="RmlC_Cupin_sf"/>
</dbReference>
<dbReference type="PANTHER" id="PTHR21047">
    <property type="entry name" value="DTDP-6-DEOXY-D-GLUCOSE-3,5 EPIMERASE"/>
    <property type="match status" value="1"/>
</dbReference>
<gene>
    <name evidence="6" type="ORF">PEPS_22970</name>
</gene>
<dbReference type="CDD" id="cd00438">
    <property type="entry name" value="cupin_RmlC"/>
    <property type="match status" value="1"/>
</dbReference>
<keyword evidence="5" id="KW-0413">Isomerase</keyword>
<organism evidence="6 7">
    <name type="scientific">Persicobacter psychrovividus</name>
    <dbReference type="NCBI Taxonomy" id="387638"/>
    <lineage>
        <taxon>Bacteria</taxon>
        <taxon>Pseudomonadati</taxon>
        <taxon>Bacteroidota</taxon>
        <taxon>Cytophagia</taxon>
        <taxon>Cytophagales</taxon>
        <taxon>Persicobacteraceae</taxon>
        <taxon>Persicobacter</taxon>
    </lineage>
</organism>
<keyword evidence="7" id="KW-1185">Reference proteome</keyword>
<dbReference type="PANTHER" id="PTHR21047:SF2">
    <property type="entry name" value="THYMIDINE DIPHOSPHO-4-KETO-RHAMNOSE 3,5-EPIMERASE"/>
    <property type="match status" value="1"/>
</dbReference>
<accession>A0ABN6LEY9</accession>
<evidence type="ECO:0000256" key="2">
    <source>
        <dbReference type="ARBA" id="ARBA00001997"/>
    </source>
</evidence>
<comment type="subunit">
    <text evidence="5">Homodimer.</text>
</comment>